<name>A0A0H2R3K6_9AGAM</name>
<organism evidence="1 2">
    <name type="scientific">Schizopora paradoxa</name>
    <dbReference type="NCBI Taxonomy" id="27342"/>
    <lineage>
        <taxon>Eukaryota</taxon>
        <taxon>Fungi</taxon>
        <taxon>Dikarya</taxon>
        <taxon>Basidiomycota</taxon>
        <taxon>Agaricomycotina</taxon>
        <taxon>Agaricomycetes</taxon>
        <taxon>Hymenochaetales</taxon>
        <taxon>Schizoporaceae</taxon>
        <taxon>Schizopora</taxon>
    </lineage>
</organism>
<keyword evidence="2" id="KW-1185">Reference proteome</keyword>
<sequence length="167" mass="18550">MNDVGGIADGDGHRPSSLYEIRGFEGPGESTVNELIYLISFNVGESSNNLKMEITNCDWMRSDEGLICSLIHLSRITTCKPKTKMLLEARRRTALRINLVHAKTTLTDIPSSLNKELHDHFAAKGKGVTHTYVETCKISKRYHDLTASAAFGRHSNESNGGGFENRR</sequence>
<accession>A0A0H2R3K6</accession>
<dbReference type="InParanoid" id="A0A0H2R3K6"/>
<dbReference type="EMBL" id="KQ086211">
    <property type="protein sequence ID" value="KLO06390.1"/>
    <property type="molecule type" value="Genomic_DNA"/>
</dbReference>
<dbReference type="AlphaFoldDB" id="A0A0H2R3K6"/>
<reference evidence="1 2" key="1">
    <citation type="submission" date="2015-04" db="EMBL/GenBank/DDBJ databases">
        <title>Complete genome sequence of Schizopora paradoxa KUC8140, a cosmopolitan wood degrader in East Asia.</title>
        <authorList>
            <consortium name="DOE Joint Genome Institute"/>
            <person name="Min B."/>
            <person name="Park H."/>
            <person name="Jang Y."/>
            <person name="Kim J.-J."/>
            <person name="Kim K.H."/>
            <person name="Pangilinan J."/>
            <person name="Lipzen A."/>
            <person name="Riley R."/>
            <person name="Grigoriev I.V."/>
            <person name="Spatafora J.W."/>
            <person name="Choi I.-G."/>
        </authorList>
    </citation>
    <scope>NUCLEOTIDE SEQUENCE [LARGE SCALE GENOMIC DNA]</scope>
    <source>
        <strain evidence="1 2">KUC8140</strain>
    </source>
</reference>
<evidence type="ECO:0000313" key="2">
    <source>
        <dbReference type="Proteomes" id="UP000053477"/>
    </source>
</evidence>
<protein>
    <submittedName>
        <fullName evidence="1">Uncharacterized protein</fullName>
    </submittedName>
</protein>
<proteinExistence type="predicted"/>
<evidence type="ECO:0000313" key="1">
    <source>
        <dbReference type="EMBL" id="KLO06390.1"/>
    </source>
</evidence>
<gene>
    <name evidence="1" type="ORF">SCHPADRAFT_895478</name>
</gene>
<dbReference type="Proteomes" id="UP000053477">
    <property type="component" value="Unassembled WGS sequence"/>
</dbReference>